<dbReference type="KEGG" id="cchl:FPL14_04165"/>
<sequence length="100" mass="10939">MANDGISISLGAVAKSASTIRNLNTSLNSRLDEIKKEMGNLSSTWQSDASNTIRNNFNALAPRFEEYQKVIESYAKFLDNTVANYEAAENAINSNASAFK</sequence>
<protein>
    <recommendedName>
        <fullName evidence="1">ESAT-6-like protein</fullName>
    </recommendedName>
</protein>
<dbReference type="RefSeq" id="WP_182301836.1">
    <property type="nucleotide sequence ID" value="NZ_CP041969.1"/>
</dbReference>
<keyword evidence="3" id="KW-1185">Reference proteome</keyword>
<organism evidence="2 3">
    <name type="scientific">Cohnella cholangitidis</name>
    <dbReference type="NCBI Taxonomy" id="2598458"/>
    <lineage>
        <taxon>Bacteria</taxon>
        <taxon>Bacillati</taxon>
        <taxon>Bacillota</taxon>
        <taxon>Bacilli</taxon>
        <taxon>Bacillales</taxon>
        <taxon>Paenibacillaceae</taxon>
        <taxon>Cohnella</taxon>
    </lineage>
</organism>
<evidence type="ECO:0000313" key="2">
    <source>
        <dbReference type="EMBL" id="QMV40487.1"/>
    </source>
</evidence>
<dbReference type="InterPro" id="IPR036689">
    <property type="entry name" value="ESAT-6-like_sf"/>
</dbReference>
<dbReference type="SUPFAM" id="SSF140453">
    <property type="entry name" value="EsxAB dimer-like"/>
    <property type="match status" value="1"/>
</dbReference>
<dbReference type="AlphaFoldDB" id="A0A7G5BU53"/>
<accession>A0A7G5BU53</accession>
<dbReference type="EMBL" id="CP041969">
    <property type="protein sequence ID" value="QMV40487.1"/>
    <property type="molecule type" value="Genomic_DNA"/>
</dbReference>
<dbReference type="Pfam" id="PF06013">
    <property type="entry name" value="WXG100"/>
    <property type="match status" value="1"/>
</dbReference>
<comment type="similarity">
    <text evidence="1">Belongs to the WXG100 family.</text>
</comment>
<name>A0A7G5BU53_9BACL</name>
<evidence type="ECO:0000256" key="1">
    <source>
        <dbReference type="RuleBase" id="RU362001"/>
    </source>
</evidence>
<evidence type="ECO:0000313" key="3">
    <source>
        <dbReference type="Proteomes" id="UP000515679"/>
    </source>
</evidence>
<dbReference type="NCBIfam" id="NF035934">
    <property type="entry name" value="ESAT6_2"/>
    <property type="match status" value="1"/>
</dbReference>
<proteinExistence type="inferred from homology"/>
<dbReference type="Gene3D" id="1.10.287.1060">
    <property type="entry name" value="ESAT-6-like"/>
    <property type="match status" value="1"/>
</dbReference>
<dbReference type="NCBIfam" id="TIGR03930">
    <property type="entry name" value="WXG100_ESAT6"/>
    <property type="match status" value="1"/>
</dbReference>
<dbReference type="InterPro" id="IPR010310">
    <property type="entry name" value="T7SS_ESAT-6-like"/>
</dbReference>
<gene>
    <name evidence="2" type="ORF">FPL14_04165</name>
</gene>
<dbReference type="Proteomes" id="UP000515679">
    <property type="component" value="Chromosome"/>
</dbReference>
<reference evidence="2 3" key="1">
    <citation type="submission" date="2019-07" db="EMBL/GenBank/DDBJ databases">
        <authorList>
            <person name="Kim J.K."/>
            <person name="Cheong H.-M."/>
            <person name="Choi Y."/>
            <person name="Hwang K.J."/>
            <person name="Lee S."/>
            <person name="Choi C."/>
        </authorList>
    </citation>
    <scope>NUCLEOTIDE SEQUENCE [LARGE SCALE GENOMIC DNA]</scope>
    <source>
        <strain evidence="2 3">KS 22</strain>
    </source>
</reference>